<keyword evidence="1" id="KW-0802">TPR repeat</keyword>
<feature type="repeat" description="TPR" evidence="1">
    <location>
        <begin position="16"/>
        <end position="49"/>
    </location>
</feature>
<dbReference type="PROSITE" id="PS50005">
    <property type="entry name" value="TPR"/>
    <property type="match status" value="2"/>
</dbReference>
<keyword evidence="3" id="KW-1185">Reference proteome</keyword>
<dbReference type="SUPFAM" id="SSF48452">
    <property type="entry name" value="TPR-like"/>
    <property type="match status" value="1"/>
</dbReference>
<dbReference type="EMBL" id="AGNL01017053">
    <property type="protein sequence ID" value="EJK64632.1"/>
    <property type="molecule type" value="Genomic_DNA"/>
</dbReference>
<feature type="repeat" description="TPR" evidence="1">
    <location>
        <begin position="50"/>
        <end position="83"/>
    </location>
</feature>
<proteinExistence type="predicted"/>
<dbReference type="SMART" id="SM00028">
    <property type="entry name" value="TPR"/>
    <property type="match status" value="2"/>
</dbReference>
<dbReference type="Proteomes" id="UP000266841">
    <property type="component" value="Unassembled WGS sequence"/>
</dbReference>
<protein>
    <submittedName>
        <fullName evidence="2">Uncharacterized protein</fullName>
    </submittedName>
</protein>
<sequence>MTDVEVVERVSDKTWEPAVFNLGQALRRMGRYGEAAACFARCCSLDPGSHAGYSALGLARHLDGDLDGAIDSYHEALSRKPEDPFTSEMLQRALAEVVTYPPAMEGLLGGVGGAVPGGVRAGGIGSSILGPAATGRVGDDVEMTF</sequence>
<evidence type="ECO:0000313" key="3">
    <source>
        <dbReference type="Proteomes" id="UP000266841"/>
    </source>
</evidence>
<organism evidence="2 3">
    <name type="scientific">Thalassiosira oceanica</name>
    <name type="common">Marine diatom</name>
    <dbReference type="NCBI Taxonomy" id="159749"/>
    <lineage>
        <taxon>Eukaryota</taxon>
        <taxon>Sar</taxon>
        <taxon>Stramenopiles</taxon>
        <taxon>Ochrophyta</taxon>
        <taxon>Bacillariophyta</taxon>
        <taxon>Coscinodiscophyceae</taxon>
        <taxon>Thalassiosirophycidae</taxon>
        <taxon>Thalassiosirales</taxon>
        <taxon>Thalassiosiraceae</taxon>
        <taxon>Thalassiosira</taxon>
    </lineage>
</organism>
<reference evidence="2 3" key="1">
    <citation type="journal article" date="2012" name="Genome Biol.">
        <title>Genome and low-iron response of an oceanic diatom adapted to chronic iron limitation.</title>
        <authorList>
            <person name="Lommer M."/>
            <person name="Specht M."/>
            <person name="Roy A.S."/>
            <person name="Kraemer L."/>
            <person name="Andreson R."/>
            <person name="Gutowska M.A."/>
            <person name="Wolf J."/>
            <person name="Bergner S.V."/>
            <person name="Schilhabel M.B."/>
            <person name="Klostermeier U.C."/>
            <person name="Beiko R.G."/>
            <person name="Rosenstiel P."/>
            <person name="Hippler M."/>
            <person name="Laroche J."/>
        </authorList>
    </citation>
    <scope>NUCLEOTIDE SEQUENCE [LARGE SCALE GENOMIC DNA]</scope>
    <source>
        <strain evidence="2 3">CCMP1005</strain>
    </source>
</reference>
<accession>K0T2I9</accession>
<dbReference type="eggNOG" id="KOG1173">
    <property type="taxonomic scope" value="Eukaryota"/>
</dbReference>
<dbReference type="InterPro" id="IPR019734">
    <property type="entry name" value="TPR_rpt"/>
</dbReference>
<dbReference type="InterPro" id="IPR011990">
    <property type="entry name" value="TPR-like_helical_dom_sf"/>
</dbReference>
<dbReference type="Gene3D" id="1.25.40.10">
    <property type="entry name" value="Tetratricopeptide repeat domain"/>
    <property type="match status" value="1"/>
</dbReference>
<dbReference type="Pfam" id="PF13432">
    <property type="entry name" value="TPR_16"/>
    <property type="match status" value="1"/>
</dbReference>
<evidence type="ECO:0000313" key="2">
    <source>
        <dbReference type="EMBL" id="EJK64632.1"/>
    </source>
</evidence>
<evidence type="ECO:0000256" key="1">
    <source>
        <dbReference type="PROSITE-ProRule" id="PRU00339"/>
    </source>
</evidence>
<dbReference type="OrthoDB" id="10006270at2759"/>
<dbReference type="AlphaFoldDB" id="K0T2I9"/>
<comment type="caution">
    <text evidence="2">The sequence shown here is derived from an EMBL/GenBank/DDBJ whole genome shotgun (WGS) entry which is preliminary data.</text>
</comment>
<name>K0T2I9_THAOC</name>
<gene>
    <name evidence="2" type="ORF">THAOC_14615</name>
</gene>